<keyword evidence="4" id="KW-0418">Kinase</keyword>
<evidence type="ECO:0000256" key="5">
    <source>
        <dbReference type="ARBA" id="ARBA00022840"/>
    </source>
</evidence>
<protein>
    <recommendedName>
        <fullName evidence="6">Protein kinase domain-containing protein</fullName>
    </recommendedName>
</protein>
<dbReference type="GO" id="GO:0005524">
    <property type="term" value="F:ATP binding"/>
    <property type="evidence" value="ECO:0007669"/>
    <property type="project" value="UniProtKB-KW"/>
</dbReference>
<keyword evidence="2" id="KW-0808">Transferase</keyword>
<dbReference type="PROSITE" id="PS50011">
    <property type="entry name" value="PROTEIN_KINASE_DOM"/>
    <property type="match status" value="1"/>
</dbReference>
<accession>A0A8S1QGG4</accession>
<dbReference type="PANTHER" id="PTHR24353:SF37">
    <property type="entry name" value="CAMP-DEPENDENT PROTEIN KINASE CATALYTIC SUBUNIT PRKX"/>
    <property type="match status" value="1"/>
</dbReference>
<organism evidence="7 8">
    <name type="scientific">Paramecium primaurelia</name>
    <dbReference type="NCBI Taxonomy" id="5886"/>
    <lineage>
        <taxon>Eukaryota</taxon>
        <taxon>Sar</taxon>
        <taxon>Alveolata</taxon>
        <taxon>Ciliophora</taxon>
        <taxon>Intramacronucleata</taxon>
        <taxon>Oligohymenophorea</taxon>
        <taxon>Peniculida</taxon>
        <taxon>Parameciidae</taxon>
        <taxon>Paramecium</taxon>
    </lineage>
</organism>
<sequence length="307" mass="36806">MGNFCSQQENDDLCMTTQQQKSNQDSFHYSQKPLKRLEKSESVYSDLQLISDSKHRIERCFRYDKYVVIKNINKSIFFSQEMLEMQKQILLNVRFPFICKLIQYKNTPQMCTFELENCLYDLEQYINQKQLSDIQLQFIIAQIILAINEIHKSGYIYRALNLSHILIAEDGYIRLIGFGFSSNKTVFIKINTYEEIRIFPPEAMEMVFDQSGDWWLLGSLIYKLLFDSYPFENDERDVEKLIKDKKQNVSKFPREIDPNLQNLIENLLKFDPLQRLTKIELIMQHQYFYQFDWKLLKDKQIQSPLKE</sequence>
<evidence type="ECO:0000256" key="2">
    <source>
        <dbReference type="ARBA" id="ARBA00022679"/>
    </source>
</evidence>
<dbReference type="SMART" id="SM00220">
    <property type="entry name" value="S_TKc"/>
    <property type="match status" value="1"/>
</dbReference>
<dbReference type="PANTHER" id="PTHR24353">
    <property type="entry name" value="CYCLIC NUCLEOTIDE-DEPENDENT PROTEIN KINASE"/>
    <property type="match status" value="1"/>
</dbReference>
<dbReference type="AlphaFoldDB" id="A0A8S1QGG4"/>
<gene>
    <name evidence="7" type="ORF">PPRIM_AZ9-3.1.T1560042</name>
</gene>
<dbReference type="GO" id="GO:0004691">
    <property type="term" value="F:cAMP-dependent protein kinase activity"/>
    <property type="evidence" value="ECO:0007669"/>
    <property type="project" value="TreeGrafter"/>
</dbReference>
<dbReference type="GO" id="GO:0005952">
    <property type="term" value="C:cAMP-dependent protein kinase complex"/>
    <property type="evidence" value="ECO:0007669"/>
    <property type="project" value="TreeGrafter"/>
</dbReference>
<keyword evidence="5" id="KW-0067">ATP-binding</keyword>
<keyword evidence="1" id="KW-0723">Serine/threonine-protein kinase</keyword>
<evidence type="ECO:0000256" key="1">
    <source>
        <dbReference type="ARBA" id="ARBA00022527"/>
    </source>
</evidence>
<keyword evidence="8" id="KW-1185">Reference proteome</keyword>
<evidence type="ECO:0000313" key="8">
    <source>
        <dbReference type="Proteomes" id="UP000688137"/>
    </source>
</evidence>
<dbReference type="Pfam" id="PF00069">
    <property type="entry name" value="Pkinase"/>
    <property type="match status" value="1"/>
</dbReference>
<dbReference type="EMBL" id="CAJJDM010000161">
    <property type="protein sequence ID" value="CAD8113660.1"/>
    <property type="molecule type" value="Genomic_DNA"/>
</dbReference>
<evidence type="ECO:0000256" key="4">
    <source>
        <dbReference type="ARBA" id="ARBA00022777"/>
    </source>
</evidence>
<name>A0A8S1QGG4_PARPR</name>
<evidence type="ECO:0000313" key="7">
    <source>
        <dbReference type="EMBL" id="CAD8113660.1"/>
    </source>
</evidence>
<reference evidence="7" key="1">
    <citation type="submission" date="2021-01" db="EMBL/GenBank/DDBJ databases">
        <authorList>
            <consortium name="Genoscope - CEA"/>
            <person name="William W."/>
        </authorList>
    </citation>
    <scope>NUCLEOTIDE SEQUENCE</scope>
</reference>
<proteinExistence type="predicted"/>
<evidence type="ECO:0000256" key="3">
    <source>
        <dbReference type="ARBA" id="ARBA00022741"/>
    </source>
</evidence>
<comment type="caution">
    <text evidence="7">The sequence shown here is derived from an EMBL/GenBank/DDBJ whole genome shotgun (WGS) entry which is preliminary data.</text>
</comment>
<keyword evidence="3" id="KW-0547">Nucleotide-binding</keyword>
<evidence type="ECO:0000259" key="6">
    <source>
        <dbReference type="PROSITE" id="PS50011"/>
    </source>
</evidence>
<feature type="domain" description="Protein kinase" evidence="6">
    <location>
        <begin position="1"/>
        <end position="288"/>
    </location>
</feature>
<dbReference type="InterPro" id="IPR000719">
    <property type="entry name" value="Prot_kinase_dom"/>
</dbReference>
<dbReference type="OMA" id="FHYSQKP"/>
<dbReference type="Proteomes" id="UP000688137">
    <property type="component" value="Unassembled WGS sequence"/>
</dbReference>